<dbReference type="EMBL" id="JAKCXM010000276">
    <property type="protein sequence ID" value="KAJ0396869.1"/>
    <property type="molecule type" value="Genomic_DNA"/>
</dbReference>
<comment type="caution">
    <text evidence="1">The sequence shown here is derived from an EMBL/GenBank/DDBJ whole genome shotgun (WGS) entry which is preliminary data.</text>
</comment>
<name>A0AAD5LYK8_PYTIN</name>
<organism evidence="1 2">
    <name type="scientific">Pythium insidiosum</name>
    <name type="common">Pythiosis disease agent</name>
    <dbReference type="NCBI Taxonomy" id="114742"/>
    <lineage>
        <taxon>Eukaryota</taxon>
        <taxon>Sar</taxon>
        <taxon>Stramenopiles</taxon>
        <taxon>Oomycota</taxon>
        <taxon>Peronosporomycetes</taxon>
        <taxon>Pythiales</taxon>
        <taxon>Pythiaceae</taxon>
        <taxon>Pythium</taxon>
    </lineage>
</organism>
<accession>A0AAD5LYK8</accession>
<evidence type="ECO:0000313" key="1">
    <source>
        <dbReference type="EMBL" id="KAJ0396869.1"/>
    </source>
</evidence>
<keyword evidence="2" id="KW-1185">Reference proteome</keyword>
<proteinExistence type="predicted"/>
<evidence type="ECO:0000313" key="2">
    <source>
        <dbReference type="Proteomes" id="UP001209570"/>
    </source>
</evidence>
<protein>
    <submittedName>
        <fullName evidence="1">Uncharacterized protein</fullName>
    </submittedName>
</protein>
<dbReference type="Proteomes" id="UP001209570">
    <property type="component" value="Unassembled WGS sequence"/>
</dbReference>
<gene>
    <name evidence="1" type="ORF">P43SY_002976</name>
</gene>
<reference evidence="1" key="1">
    <citation type="submission" date="2021-12" db="EMBL/GenBank/DDBJ databases">
        <title>Prjna785345.</title>
        <authorList>
            <person name="Rujirawat T."/>
            <person name="Krajaejun T."/>
        </authorList>
    </citation>
    <scope>NUCLEOTIDE SEQUENCE</scope>
    <source>
        <strain evidence="1">Pi057C3</strain>
    </source>
</reference>
<sequence>MSEQALRIDADVTMTDNSHADLWEDDPAIKLPGCHRDSSSTPTAIEQQLFETASTTSSPDRALDWASLSTPRRCRRESGLSPFLTDGMSDAFMNGSLSPWAAAAATTSAVRVEPSMEPCTDDIPYTDLVYWLGNASTGQVECSCPHCIYELHVQHSVISPDQAALARSTFQRLSAKIPVINVPRIEGVN</sequence>
<dbReference type="AlphaFoldDB" id="A0AAD5LYK8"/>